<proteinExistence type="predicted"/>
<reference evidence="2" key="1">
    <citation type="submission" date="2022-11" db="UniProtKB">
        <authorList>
            <consortium name="WormBaseParasite"/>
        </authorList>
    </citation>
    <scope>IDENTIFICATION</scope>
</reference>
<dbReference type="AlphaFoldDB" id="A0A914GWT3"/>
<organism evidence="1 2">
    <name type="scientific">Globodera rostochiensis</name>
    <name type="common">Golden nematode worm</name>
    <name type="synonym">Heterodera rostochiensis</name>
    <dbReference type="NCBI Taxonomy" id="31243"/>
    <lineage>
        <taxon>Eukaryota</taxon>
        <taxon>Metazoa</taxon>
        <taxon>Ecdysozoa</taxon>
        <taxon>Nematoda</taxon>
        <taxon>Chromadorea</taxon>
        <taxon>Rhabditida</taxon>
        <taxon>Tylenchina</taxon>
        <taxon>Tylenchomorpha</taxon>
        <taxon>Tylenchoidea</taxon>
        <taxon>Heteroderidae</taxon>
        <taxon>Heteroderinae</taxon>
        <taxon>Globodera</taxon>
    </lineage>
</organism>
<keyword evidence="1" id="KW-1185">Reference proteome</keyword>
<evidence type="ECO:0000313" key="2">
    <source>
        <dbReference type="WBParaSite" id="Gr19_v10_g11893.t2"/>
    </source>
</evidence>
<evidence type="ECO:0000313" key="1">
    <source>
        <dbReference type="Proteomes" id="UP000887572"/>
    </source>
</evidence>
<dbReference type="WBParaSite" id="Gr19_v10_g11893.t2">
    <property type="protein sequence ID" value="Gr19_v10_g11893.t2"/>
    <property type="gene ID" value="Gr19_v10_g11893"/>
</dbReference>
<name>A0A914GWT3_GLORO</name>
<sequence>MRDDLQQLLNLDFGFCPERHRLFSKLKDGRWTGQFFSSRVAAQFGDSLEVPELCSPTKQQLEAGKCGVDVTPSIRVICRAAPRRAARNAVRQSWSAHVSGGGHADGEQCWISGGAWRPSAVAQLRLWQMDREPDCKWRAEPLAAVRDDLQQLLNFDFGRWTGKDQFALRRTYVIAVDVDPRKLRCARQNARVYDGVRSPMHSPDVGTMGGGRPAQFHQKTVLQQPSGEVCTDCEEGTITKARLQTTSSEGGVDVTPSIRVICRATPRRAVETAPCREKCSHTAAVRDDLQQLLNFDFGRHRLFGKLKDGRWTGKDQFALRGTYVIAVDVDPRSSSVTPSIRVICRATPRRALQLWRTALGGGDTLMGAALDQRRRCAMTFSSCSTSTLASVRNATRRWWQRMWTQRTRASCSSPTSICSTTVCRWMWKFKNVFYNEYLGLSSEERQLIHSMGLSEATLIRHIHSHNQQPAECEQGHAVSLLGGYPRGAKKEEEEEVVEADVASKAQGRVPRKRQTTFTRTSFQRVELSTNPQKLGRARHLYEKGFRTVGSIAKAEPRQLIEALGGKLSCWHCRRMISSANAIIRDQIAEKAMELEELGTEGMFSFPSTTVPQNGKIMKNFPEKPVPSPCVKKPRFFDRAGLL</sequence>
<accession>A0A914GWT3</accession>
<protein>
    <submittedName>
        <fullName evidence="2">Trimethylguanosine synthase</fullName>
    </submittedName>
</protein>
<dbReference type="Proteomes" id="UP000887572">
    <property type="component" value="Unplaced"/>
</dbReference>